<dbReference type="EMBL" id="CP007142">
    <property type="protein sequence ID" value="AJQ96709.1"/>
    <property type="molecule type" value="Genomic_DNA"/>
</dbReference>
<dbReference type="OrthoDB" id="9784953at2"/>
<dbReference type="SUPFAM" id="SSF109604">
    <property type="entry name" value="HD-domain/PDEase-like"/>
    <property type="match status" value="1"/>
</dbReference>
<gene>
    <name evidence="2" type="ORF">YC6258_04677</name>
</gene>
<dbReference type="PANTHER" id="PTHR33525">
    <property type="match status" value="1"/>
</dbReference>
<dbReference type="Pfam" id="PF08668">
    <property type="entry name" value="HDOD"/>
    <property type="match status" value="1"/>
</dbReference>
<evidence type="ECO:0000313" key="3">
    <source>
        <dbReference type="Proteomes" id="UP000032266"/>
    </source>
</evidence>
<sequence length="284" mass="31760">MATAEMITAEENALAIATKGFVIPAKPEILINLENLLAGDEVNVADVAKLISSDVGLSSLILKTINSPFYGMSASIGDIRQAVMLLGIQVIKAVMTGALLRQSYVQKSCISMERFWDTAGDIANSMNFISHLLKERVVIDNLYTLGLFCDCGIPAFAIRYPDYREVLIEANSGDELLVDLENRKYHSNHAIVGYYLANAWGLPKEVCHVILNHHDVHFLDKITGSADQYYYAALKLSENIINKNRRFQEITEWSVCKFRVYDLLGITESDALDLEEDIMDHLTH</sequence>
<dbReference type="InterPro" id="IPR013976">
    <property type="entry name" value="HDOD"/>
</dbReference>
<dbReference type="InterPro" id="IPR052340">
    <property type="entry name" value="RNase_Y/CdgJ"/>
</dbReference>
<dbReference type="HOGENOM" id="CLU_048246_2_1_6"/>
<dbReference type="KEGG" id="gsn:YC6258_04677"/>
<evidence type="ECO:0000259" key="1">
    <source>
        <dbReference type="PROSITE" id="PS51833"/>
    </source>
</evidence>
<dbReference type="PANTHER" id="PTHR33525:SF6">
    <property type="entry name" value="HDOD DOMAIN-CONTAINING PROTEIN"/>
    <property type="match status" value="1"/>
</dbReference>
<dbReference type="AlphaFoldDB" id="A0A0C5W221"/>
<name>A0A0C5W221_9GAMM</name>
<proteinExistence type="predicted"/>
<dbReference type="PROSITE" id="PS51833">
    <property type="entry name" value="HDOD"/>
    <property type="match status" value="1"/>
</dbReference>
<feature type="domain" description="HDOD" evidence="1">
    <location>
        <begin position="23"/>
        <end position="216"/>
    </location>
</feature>
<keyword evidence="3" id="KW-1185">Reference proteome</keyword>
<dbReference type="STRING" id="1445510.YC6258_04677"/>
<dbReference type="Gene3D" id="1.10.3210.10">
    <property type="entry name" value="Hypothetical protein af1432"/>
    <property type="match status" value="1"/>
</dbReference>
<protein>
    <submittedName>
        <fullName evidence="2">Putative signal transduction protein</fullName>
    </submittedName>
</protein>
<accession>A0A0C5W221</accession>
<reference evidence="2 3" key="1">
    <citation type="submission" date="2014-01" db="EMBL/GenBank/DDBJ databases">
        <title>Full genme sequencing of cellulolytic bacterium Gynuella sunshinyii YC6258T gen. nov., sp. nov.</title>
        <authorList>
            <person name="Khan H."/>
            <person name="Chung E.J."/>
            <person name="Chung Y.R."/>
        </authorList>
    </citation>
    <scope>NUCLEOTIDE SEQUENCE [LARGE SCALE GENOMIC DNA]</scope>
    <source>
        <strain evidence="2 3">YC6258</strain>
    </source>
</reference>
<evidence type="ECO:0000313" key="2">
    <source>
        <dbReference type="EMBL" id="AJQ96709.1"/>
    </source>
</evidence>
<organism evidence="2 3">
    <name type="scientific">Gynuella sunshinyii YC6258</name>
    <dbReference type="NCBI Taxonomy" id="1445510"/>
    <lineage>
        <taxon>Bacteria</taxon>
        <taxon>Pseudomonadati</taxon>
        <taxon>Pseudomonadota</taxon>
        <taxon>Gammaproteobacteria</taxon>
        <taxon>Oceanospirillales</taxon>
        <taxon>Saccharospirillaceae</taxon>
        <taxon>Gynuella</taxon>
    </lineage>
</organism>
<dbReference type="Proteomes" id="UP000032266">
    <property type="component" value="Chromosome"/>
</dbReference>
<dbReference type="RefSeq" id="WP_052830456.1">
    <property type="nucleotide sequence ID" value="NZ_CP007142.1"/>
</dbReference>